<organism evidence="1 2">
    <name type="scientific">Trifolium subterraneum</name>
    <name type="common">Subterranean clover</name>
    <dbReference type="NCBI Taxonomy" id="3900"/>
    <lineage>
        <taxon>Eukaryota</taxon>
        <taxon>Viridiplantae</taxon>
        <taxon>Streptophyta</taxon>
        <taxon>Embryophyta</taxon>
        <taxon>Tracheophyta</taxon>
        <taxon>Spermatophyta</taxon>
        <taxon>Magnoliopsida</taxon>
        <taxon>eudicotyledons</taxon>
        <taxon>Gunneridae</taxon>
        <taxon>Pentapetalae</taxon>
        <taxon>rosids</taxon>
        <taxon>fabids</taxon>
        <taxon>Fabales</taxon>
        <taxon>Fabaceae</taxon>
        <taxon>Papilionoideae</taxon>
        <taxon>50 kb inversion clade</taxon>
        <taxon>NPAAA clade</taxon>
        <taxon>Hologalegina</taxon>
        <taxon>IRL clade</taxon>
        <taxon>Trifolieae</taxon>
        <taxon>Trifolium</taxon>
    </lineage>
</organism>
<sequence>MVITPFGNASATQWGIPPQIIAGSTTIAKHNKEPGAEEKFKEINNAYEMMRNDPNMTNMRRQGLMVKGIEDEDYEEYRIKLKLIMEIMFGKDVGPVFDLAWMVLMLAKQEGKK</sequence>
<gene>
    <name evidence="1" type="ORF">TSUD_321830</name>
</gene>
<reference evidence="2" key="1">
    <citation type="journal article" date="2017" name="Front. Plant Sci.">
        <title>Climate Clever Clovers: New Paradigm to Reduce the Environmental Footprint of Ruminants by Breeding Low Methanogenic Forages Utilizing Haplotype Variation.</title>
        <authorList>
            <person name="Kaur P."/>
            <person name="Appels R."/>
            <person name="Bayer P.E."/>
            <person name="Keeble-Gagnere G."/>
            <person name="Wang J."/>
            <person name="Hirakawa H."/>
            <person name="Shirasawa K."/>
            <person name="Vercoe P."/>
            <person name="Stefanova K."/>
            <person name="Durmic Z."/>
            <person name="Nichols P."/>
            <person name="Revell C."/>
            <person name="Isobe S.N."/>
            <person name="Edwards D."/>
            <person name="Erskine W."/>
        </authorList>
    </citation>
    <scope>NUCLEOTIDE SEQUENCE [LARGE SCALE GENOMIC DNA]</scope>
    <source>
        <strain evidence="2">cv. Daliak</strain>
    </source>
</reference>
<evidence type="ECO:0000313" key="2">
    <source>
        <dbReference type="Proteomes" id="UP000242715"/>
    </source>
</evidence>
<accession>A0A2Z6MUM7</accession>
<evidence type="ECO:0000313" key="1">
    <source>
        <dbReference type="EMBL" id="GAU36344.1"/>
    </source>
</evidence>
<dbReference type="Proteomes" id="UP000242715">
    <property type="component" value="Unassembled WGS sequence"/>
</dbReference>
<dbReference type="EMBL" id="DF973626">
    <property type="protein sequence ID" value="GAU36344.1"/>
    <property type="molecule type" value="Genomic_DNA"/>
</dbReference>
<protein>
    <submittedName>
        <fullName evidence="1">Uncharacterized protein</fullName>
    </submittedName>
</protein>
<proteinExistence type="predicted"/>
<name>A0A2Z6MUM7_TRISU</name>
<keyword evidence="2" id="KW-1185">Reference proteome</keyword>
<dbReference type="AlphaFoldDB" id="A0A2Z6MUM7"/>